<dbReference type="EMBL" id="GBEZ01003631">
    <property type="protein sequence ID" value="JAC81526.1"/>
    <property type="molecule type" value="Transcribed_RNA"/>
</dbReference>
<organism evidence="1">
    <name type="scientific">Tetraselmis sp. GSL018</name>
    <dbReference type="NCBI Taxonomy" id="582737"/>
    <lineage>
        <taxon>Eukaryota</taxon>
        <taxon>Viridiplantae</taxon>
        <taxon>Chlorophyta</taxon>
        <taxon>core chlorophytes</taxon>
        <taxon>Chlorodendrophyceae</taxon>
        <taxon>Chlorodendrales</taxon>
        <taxon>Chlorodendraceae</taxon>
        <taxon>Tetraselmis</taxon>
    </lineage>
</organism>
<evidence type="ECO:0000313" key="1">
    <source>
        <dbReference type="EMBL" id="JAC81526.1"/>
    </source>
</evidence>
<protein>
    <submittedName>
        <fullName evidence="1">Uncharacterized protein</fullName>
    </submittedName>
</protein>
<reference evidence="1" key="1">
    <citation type="submission" date="2014-05" db="EMBL/GenBank/DDBJ databases">
        <title>The transcriptome of the halophilic microalga Tetraselmis sp. GSL018 isolated from the Great Salt Lake, Utah.</title>
        <authorList>
            <person name="Jinkerson R.E."/>
            <person name="D'Adamo S."/>
            <person name="Posewitz M.C."/>
        </authorList>
    </citation>
    <scope>NUCLEOTIDE SEQUENCE</scope>
    <source>
        <strain evidence="1">GSL018</strain>
    </source>
</reference>
<accession>A0A061SFL7</accession>
<name>A0A061SFL7_9CHLO</name>
<proteinExistence type="predicted"/>
<gene>
    <name evidence="1" type="ORF">TSPGSL018_7725</name>
</gene>
<sequence length="30" mass="3368">MEPNIRESPPKSRTCHFVGCVMHILSPCVV</sequence>
<dbReference type="AlphaFoldDB" id="A0A061SFL7"/>